<dbReference type="AlphaFoldDB" id="A0A2I0V7Z0"/>
<protein>
    <submittedName>
        <fullName evidence="1">Uncharacterized protein</fullName>
    </submittedName>
</protein>
<dbReference type="EMBL" id="KZ505460">
    <property type="protein sequence ID" value="PKU59517.1"/>
    <property type="molecule type" value="Genomic_DNA"/>
</dbReference>
<reference evidence="1 2" key="1">
    <citation type="journal article" date="2016" name="Sci. Rep.">
        <title>The Dendrobium catenatum Lindl. genome sequence provides insights into polysaccharide synthase, floral development and adaptive evolution.</title>
        <authorList>
            <person name="Zhang G.Q."/>
            <person name="Xu Q."/>
            <person name="Bian C."/>
            <person name="Tsai W.C."/>
            <person name="Yeh C.M."/>
            <person name="Liu K.W."/>
            <person name="Yoshida K."/>
            <person name="Zhang L.S."/>
            <person name="Chang S.B."/>
            <person name="Chen F."/>
            <person name="Shi Y."/>
            <person name="Su Y.Y."/>
            <person name="Zhang Y.Q."/>
            <person name="Chen L.J."/>
            <person name="Yin Y."/>
            <person name="Lin M."/>
            <person name="Huang H."/>
            <person name="Deng H."/>
            <person name="Wang Z.W."/>
            <person name="Zhu S.L."/>
            <person name="Zhao X."/>
            <person name="Deng C."/>
            <person name="Niu S.C."/>
            <person name="Huang J."/>
            <person name="Wang M."/>
            <person name="Liu G.H."/>
            <person name="Yang H.J."/>
            <person name="Xiao X.J."/>
            <person name="Hsiao Y.Y."/>
            <person name="Wu W.L."/>
            <person name="Chen Y.Y."/>
            <person name="Mitsuda N."/>
            <person name="Ohme-Takagi M."/>
            <person name="Luo Y.B."/>
            <person name="Van de Peer Y."/>
            <person name="Liu Z.J."/>
        </authorList>
    </citation>
    <scope>NUCLEOTIDE SEQUENCE [LARGE SCALE GENOMIC DNA]</scope>
    <source>
        <tissue evidence="1">The whole plant</tissue>
    </source>
</reference>
<accession>A0A2I0V7Z0</accession>
<keyword evidence="2" id="KW-1185">Reference proteome</keyword>
<sequence length="188" mass="19457">MLKATLQLSALLKPSVGTARKLGILLANAATRLSVIIVTKVGIWLETALILVYQSPRLGSATIVTGQATLLQIAAMRRPATIAAKPATLLESVAMIQYAISAMYPAMLPVGAQSLAWHLRSKEDPSAILCVECVISSDTSAATAQQLSPATHAGGEAICPMSAHLAECLNVACSGGSDAFVCIPCLES</sequence>
<evidence type="ECO:0000313" key="1">
    <source>
        <dbReference type="EMBL" id="PKU59517.1"/>
    </source>
</evidence>
<reference evidence="1 2" key="2">
    <citation type="journal article" date="2017" name="Nature">
        <title>The Apostasia genome and the evolution of orchids.</title>
        <authorList>
            <person name="Zhang G.Q."/>
            <person name="Liu K.W."/>
            <person name="Li Z."/>
            <person name="Lohaus R."/>
            <person name="Hsiao Y.Y."/>
            <person name="Niu S.C."/>
            <person name="Wang J.Y."/>
            <person name="Lin Y.C."/>
            <person name="Xu Q."/>
            <person name="Chen L.J."/>
            <person name="Yoshida K."/>
            <person name="Fujiwara S."/>
            <person name="Wang Z.W."/>
            <person name="Zhang Y.Q."/>
            <person name="Mitsuda N."/>
            <person name="Wang M."/>
            <person name="Liu G.H."/>
            <person name="Pecoraro L."/>
            <person name="Huang H.X."/>
            <person name="Xiao X.J."/>
            <person name="Lin M."/>
            <person name="Wu X.Y."/>
            <person name="Wu W.L."/>
            <person name="Chen Y.Y."/>
            <person name="Chang S.B."/>
            <person name="Sakamoto S."/>
            <person name="Ohme-Takagi M."/>
            <person name="Yagi M."/>
            <person name="Zeng S.J."/>
            <person name="Shen C.Y."/>
            <person name="Yeh C.M."/>
            <person name="Luo Y.B."/>
            <person name="Tsai W.C."/>
            <person name="Van de Peer Y."/>
            <person name="Liu Z.J."/>
        </authorList>
    </citation>
    <scope>NUCLEOTIDE SEQUENCE [LARGE SCALE GENOMIC DNA]</scope>
    <source>
        <tissue evidence="1">The whole plant</tissue>
    </source>
</reference>
<evidence type="ECO:0000313" key="2">
    <source>
        <dbReference type="Proteomes" id="UP000233837"/>
    </source>
</evidence>
<organism evidence="1 2">
    <name type="scientific">Dendrobium catenatum</name>
    <dbReference type="NCBI Taxonomy" id="906689"/>
    <lineage>
        <taxon>Eukaryota</taxon>
        <taxon>Viridiplantae</taxon>
        <taxon>Streptophyta</taxon>
        <taxon>Embryophyta</taxon>
        <taxon>Tracheophyta</taxon>
        <taxon>Spermatophyta</taxon>
        <taxon>Magnoliopsida</taxon>
        <taxon>Liliopsida</taxon>
        <taxon>Asparagales</taxon>
        <taxon>Orchidaceae</taxon>
        <taxon>Epidendroideae</taxon>
        <taxon>Malaxideae</taxon>
        <taxon>Dendrobiinae</taxon>
        <taxon>Dendrobium</taxon>
    </lineage>
</organism>
<dbReference type="Proteomes" id="UP000233837">
    <property type="component" value="Unassembled WGS sequence"/>
</dbReference>
<proteinExistence type="predicted"/>
<gene>
    <name evidence="1" type="ORF">MA16_Dca028844</name>
</gene>
<name>A0A2I0V7Z0_9ASPA</name>